<dbReference type="PANTHER" id="PTHR31668:SF10">
    <property type="entry name" value="ZN(II)2CYS6 TRANSCRIPTION FACTOR (EUROFUNG)"/>
    <property type="match status" value="1"/>
</dbReference>
<keyword evidence="1" id="KW-0539">Nucleus</keyword>
<evidence type="ECO:0000313" key="4">
    <source>
        <dbReference type="EMBL" id="CAH0019159.1"/>
    </source>
</evidence>
<keyword evidence="2" id="KW-0812">Transmembrane</keyword>
<dbReference type="GO" id="GO:0001080">
    <property type="term" value="P:nitrogen catabolite activation of transcription from RNA polymerase II promoter"/>
    <property type="evidence" value="ECO:0007669"/>
    <property type="project" value="TreeGrafter"/>
</dbReference>
<dbReference type="Pfam" id="PF04082">
    <property type="entry name" value="Fungal_trans"/>
    <property type="match status" value="1"/>
</dbReference>
<dbReference type="InterPro" id="IPR007219">
    <property type="entry name" value="XnlR_reg_dom"/>
</dbReference>
<keyword evidence="2" id="KW-1133">Transmembrane helix</keyword>
<dbReference type="OrthoDB" id="3034343at2759"/>
<reference evidence="4" key="1">
    <citation type="submission" date="2021-10" db="EMBL/GenBank/DDBJ databases">
        <authorList>
            <person name="Piombo E."/>
        </authorList>
    </citation>
    <scope>NUCLEOTIDE SEQUENCE</scope>
</reference>
<keyword evidence="2" id="KW-0472">Membrane</keyword>
<dbReference type="AlphaFoldDB" id="A0A9N9V9G6"/>
<dbReference type="GO" id="GO:0005634">
    <property type="term" value="C:nucleus"/>
    <property type="evidence" value="ECO:0007669"/>
    <property type="project" value="TreeGrafter"/>
</dbReference>
<name>A0A9N9V9G6_9HYPO</name>
<dbReference type="Proteomes" id="UP000696573">
    <property type="component" value="Unassembled WGS sequence"/>
</dbReference>
<comment type="caution">
    <text evidence="4">The sequence shown here is derived from an EMBL/GenBank/DDBJ whole genome shotgun (WGS) entry which is preliminary data.</text>
</comment>
<dbReference type="PANTHER" id="PTHR31668">
    <property type="entry name" value="GLUCOSE TRANSPORT TRANSCRIPTION REGULATOR RGT1-RELATED-RELATED"/>
    <property type="match status" value="1"/>
</dbReference>
<evidence type="ECO:0000256" key="1">
    <source>
        <dbReference type="ARBA" id="ARBA00023242"/>
    </source>
</evidence>
<proteinExistence type="predicted"/>
<organism evidence="4 5">
    <name type="scientific">Clonostachys rhizophaga</name>
    <dbReference type="NCBI Taxonomy" id="160324"/>
    <lineage>
        <taxon>Eukaryota</taxon>
        <taxon>Fungi</taxon>
        <taxon>Dikarya</taxon>
        <taxon>Ascomycota</taxon>
        <taxon>Pezizomycotina</taxon>
        <taxon>Sordariomycetes</taxon>
        <taxon>Hypocreomycetidae</taxon>
        <taxon>Hypocreales</taxon>
        <taxon>Bionectriaceae</taxon>
        <taxon>Clonostachys</taxon>
    </lineage>
</organism>
<dbReference type="GO" id="GO:0003677">
    <property type="term" value="F:DNA binding"/>
    <property type="evidence" value="ECO:0007669"/>
    <property type="project" value="InterPro"/>
</dbReference>
<feature type="domain" description="Xylanolytic transcriptional activator regulatory" evidence="3">
    <location>
        <begin position="86"/>
        <end position="215"/>
    </location>
</feature>
<gene>
    <name evidence="4" type="ORF">CRHIZ90672A_00011483</name>
</gene>
<dbReference type="GO" id="GO:0008270">
    <property type="term" value="F:zinc ion binding"/>
    <property type="evidence" value="ECO:0007669"/>
    <property type="project" value="InterPro"/>
</dbReference>
<feature type="transmembrane region" description="Helical" evidence="2">
    <location>
        <begin position="12"/>
        <end position="29"/>
    </location>
</feature>
<accession>A0A9N9V9G6</accession>
<dbReference type="InterPro" id="IPR050797">
    <property type="entry name" value="Carb_Metab_Trans_Reg"/>
</dbReference>
<evidence type="ECO:0000313" key="5">
    <source>
        <dbReference type="Proteomes" id="UP000696573"/>
    </source>
</evidence>
<dbReference type="EMBL" id="CABFNQ020000551">
    <property type="protein sequence ID" value="CAH0019159.1"/>
    <property type="molecule type" value="Genomic_DNA"/>
</dbReference>
<evidence type="ECO:0000256" key="2">
    <source>
        <dbReference type="SAM" id="Phobius"/>
    </source>
</evidence>
<evidence type="ECO:0000259" key="3">
    <source>
        <dbReference type="Pfam" id="PF04082"/>
    </source>
</evidence>
<dbReference type="CDD" id="cd12148">
    <property type="entry name" value="fungal_TF_MHR"/>
    <property type="match status" value="1"/>
</dbReference>
<sequence>MTRLKDRNNLPETFLLLLVSYALFYWDLIPGLSTYTRPNQDFVCYISVASITATTDEGDMATVSALCLGVSGRPWRRLVHNAAGVARAVAVAHTMGLNHDCSGWNIKDLEKCMRWKVWWVVLILDQWSNFAQGTPTYISKGQYDVPLPTMDILLTRKRAQSTKHIRAAEVYLQLCRLTEILGDILPLIYQIHTPTNIHNTASRLSGPNEVLDQWVDNLPHWLNMSDFHERPFVPGLANLQLSYLSVRMLLRRIAWHDAIRTQSDKSCLSSLLSLCQTVAENIVRRDLIAFWLPYNAQHFTSAVTLLLCCALQTNNSSTRSKCMMGARTLVDSLHRHRNENDWDLSELCLSQSEAVLKRMEEALPRLLLNNTLTSIAGSPNIPDHDIEVSSRIVDDMNNGGTSVGYIGTEDEEPTSLAALFPELFRDLSSENFDVTQYDSMYSIFDS</sequence>
<dbReference type="GO" id="GO:0006351">
    <property type="term" value="P:DNA-templated transcription"/>
    <property type="evidence" value="ECO:0007669"/>
    <property type="project" value="InterPro"/>
</dbReference>
<keyword evidence="5" id="KW-1185">Reference proteome</keyword>
<protein>
    <recommendedName>
        <fullName evidence="3">Xylanolytic transcriptional activator regulatory domain-containing protein</fullName>
    </recommendedName>
</protein>